<dbReference type="SUPFAM" id="SSF88946">
    <property type="entry name" value="Sigma2 domain of RNA polymerase sigma factors"/>
    <property type="match status" value="1"/>
</dbReference>
<dbReference type="InterPro" id="IPR013249">
    <property type="entry name" value="RNA_pol_sigma70_r4_t2"/>
</dbReference>
<evidence type="ECO:0000256" key="4">
    <source>
        <dbReference type="ARBA" id="ARBA00023082"/>
    </source>
</evidence>
<evidence type="ECO:0000256" key="3">
    <source>
        <dbReference type="ARBA" id="ARBA00023015"/>
    </source>
</evidence>
<evidence type="ECO:0000259" key="8">
    <source>
        <dbReference type="Pfam" id="PF08281"/>
    </source>
</evidence>
<dbReference type="PANTHER" id="PTHR30173">
    <property type="entry name" value="SIGMA 19 FACTOR"/>
    <property type="match status" value="1"/>
</dbReference>
<reference evidence="10" key="1">
    <citation type="journal article" date="2019" name="Int. J. Syst. Evol. Microbiol.">
        <title>The Global Catalogue of Microorganisms (GCM) 10K type strain sequencing project: providing services to taxonomists for standard genome sequencing and annotation.</title>
        <authorList>
            <consortium name="The Broad Institute Genomics Platform"/>
            <consortium name="The Broad Institute Genome Sequencing Center for Infectious Disease"/>
            <person name="Wu L."/>
            <person name="Ma J."/>
        </authorList>
    </citation>
    <scope>NUCLEOTIDE SEQUENCE [LARGE SCALE GENOMIC DNA]</scope>
    <source>
        <strain evidence="10">CCUG 60214</strain>
    </source>
</reference>
<dbReference type="Gene3D" id="1.10.1740.10">
    <property type="match status" value="1"/>
</dbReference>
<sequence length="329" mass="35072">MSGDESSPAESSRDGLSRDGLSRLFEEHRPRLRAVAYRVLGSLSEADDAVQDAWLRLDRTDTDEIGNLGGWLTTVVARVCLNVLRTRGRRAEEPFDVHVPDPVVSHDDGTHPEHEALLADSVGLALMVVLDTLTPAERVAFVLHDLFAVPFDEIAALVGKSTAATRQLADRARRRVRDRAPAPDADLARQREVVNAFFAAARDGDLDALVAVLDPDVVLRSDGGAGSRLTVTLSGARTVAGQAVTFGQLYPLARPALVNGAAGVVVAADGRPLSVMAFTVADGRIVAIDVLADQERLARLVDVRGVHTGWSSGSDPSNSQTSSRGTRLP</sequence>
<evidence type="ECO:0000313" key="10">
    <source>
        <dbReference type="Proteomes" id="UP001597168"/>
    </source>
</evidence>
<comment type="caution">
    <text evidence="9">The sequence shown here is derived from an EMBL/GenBank/DDBJ whole genome shotgun (WGS) entry which is preliminary data.</text>
</comment>
<evidence type="ECO:0000313" key="9">
    <source>
        <dbReference type="EMBL" id="MFD1147810.1"/>
    </source>
</evidence>
<dbReference type="Pfam" id="PF04542">
    <property type="entry name" value="Sigma70_r2"/>
    <property type="match status" value="1"/>
</dbReference>
<feature type="domain" description="RNA polymerase sigma-70 region 2" evidence="7">
    <location>
        <begin position="24"/>
        <end position="90"/>
    </location>
</feature>
<dbReference type="InterPro" id="IPR036388">
    <property type="entry name" value="WH-like_DNA-bd_sf"/>
</dbReference>
<dbReference type="EMBL" id="JBHTLK010000047">
    <property type="protein sequence ID" value="MFD1147810.1"/>
    <property type="molecule type" value="Genomic_DNA"/>
</dbReference>
<feature type="domain" description="RNA polymerase sigma factor 70 region 4 type 2" evidence="8">
    <location>
        <begin position="125"/>
        <end position="175"/>
    </location>
</feature>
<keyword evidence="5" id="KW-0804">Transcription</keyword>
<evidence type="ECO:0000256" key="5">
    <source>
        <dbReference type="ARBA" id="ARBA00023163"/>
    </source>
</evidence>
<dbReference type="InterPro" id="IPR052704">
    <property type="entry name" value="ECF_Sigma-70_Domain"/>
</dbReference>
<dbReference type="RefSeq" id="WP_380723257.1">
    <property type="nucleotide sequence ID" value="NZ_JBHTLK010000047.1"/>
</dbReference>
<keyword evidence="4" id="KW-0731">Sigma factor</keyword>
<comment type="similarity">
    <text evidence="1">Belongs to the sigma-70 factor family. ECF subfamily.</text>
</comment>
<dbReference type="InterPro" id="IPR013325">
    <property type="entry name" value="RNA_pol_sigma_r2"/>
</dbReference>
<dbReference type="Gene3D" id="1.10.10.10">
    <property type="entry name" value="Winged helix-like DNA-binding domain superfamily/Winged helix DNA-binding domain"/>
    <property type="match status" value="1"/>
</dbReference>
<dbReference type="InterPro" id="IPR032710">
    <property type="entry name" value="NTF2-like_dom_sf"/>
</dbReference>
<dbReference type="SUPFAM" id="SSF88659">
    <property type="entry name" value="Sigma3 and sigma4 domains of RNA polymerase sigma factors"/>
    <property type="match status" value="1"/>
</dbReference>
<dbReference type="InterPro" id="IPR007627">
    <property type="entry name" value="RNA_pol_sigma70_r2"/>
</dbReference>
<evidence type="ECO:0000256" key="2">
    <source>
        <dbReference type="ARBA" id="ARBA00011344"/>
    </source>
</evidence>
<feature type="region of interest" description="Disordered" evidence="6">
    <location>
        <begin position="309"/>
        <end position="329"/>
    </location>
</feature>
<evidence type="ECO:0000259" key="7">
    <source>
        <dbReference type="Pfam" id="PF04542"/>
    </source>
</evidence>
<dbReference type="NCBIfam" id="TIGR02937">
    <property type="entry name" value="sigma70-ECF"/>
    <property type="match status" value="1"/>
</dbReference>
<name>A0ABW3QTC4_9PSEU</name>
<evidence type="ECO:0000256" key="1">
    <source>
        <dbReference type="ARBA" id="ARBA00010641"/>
    </source>
</evidence>
<protein>
    <submittedName>
        <fullName evidence="9">Sigma-70 family RNA polymerase sigma factor</fullName>
    </submittedName>
</protein>
<keyword evidence="10" id="KW-1185">Reference proteome</keyword>
<proteinExistence type="inferred from homology"/>
<comment type="subunit">
    <text evidence="2">Interacts transiently with the RNA polymerase catalytic core formed by RpoA, RpoB, RpoC and RpoZ (2 alpha, 1 beta, 1 beta' and 1 omega subunit) to form the RNA polymerase holoenzyme that can initiate transcription.</text>
</comment>
<dbReference type="InterPro" id="IPR014284">
    <property type="entry name" value="RNA_pol_sigma-70_dom"/>
</dbReference>
<dbReference type="PANTHER" id="PTHR30173:SF43">
    <property type="entry name" value="ECF RNA POLYMERASE SIGMA FACTOR SIGI-RELATED"/>
    <property type="match status" value="1"/>
</dbReference>
<accession>A0ABW3QTC4</accession>
<organism evidence="9 10">
    <name type="scientific">Saccharothrix hoggarensis</name>
    <dbReference type="NCBI Taxonomy" id="913853"/>
    <lineage>
        <taxon>Bacteria</taxon>
        <taxon>Bacillati</taxon>
        <taxon>Actinomycetota</taxon>
        <taxon>Actinomycetes</taxon>
        <taxon>Pseudonocardiales</taxon>
        <taxon>Pseudonocardiaceae</taxon>
        <taxon>Saccharothrix</taxon>
    </lineage>
</organism>
<keyword evidence="3" id="KW-0805">Transcription regulation</keyword>
<dbReference type="InterPro" id="IPR013324">
    <property type="entry name" value="RNA_pol_sigma_r3/r4-like"/>
</dbReference>
<dbReference type="Proteomes" id="UP001597168">
    <property type="component" value="Unassembled WGS sequence"/>
</dbReference>
<evidence type="ECO:0000256" key="6">
    <source>
        <dbReference type="SAM" id="MobiDB-lite"/>
    </source>
</evidence>
<dbReference type="Pfam" id="PF08281">
    <property type="entry name" value="Sigma70_r4_2"/>
    <property type="match status" value="1"/>
</dbReference>
<gene>
    <name evidence="9" type="ORF">ACFQ3T_11790</name>
</gene>
<dbReference type="SUPFAM" id="SSF54427">
    <property type="entry name" value="NTF2-like"/>
    <property type="match status" value="1"/>
</dbReference>
<dbReference type="Gene3D" id="3.10.450.50">
    <property type="match status" value="1"/>
</dbReference>